<evidence type="ECO:0000313" key="2">
    <source>
        <dbReference type="Proteomes" id="UP000828941"/>
    </source>
</evidence>
<dbReference type="Proteomes" id="UP000828941">
    <property type="component" value="Chromosome 4"/>
</dbReference>
<dbReference type="EMBL" id="CM039429">
    <property type="protein sequence ID" value="KAI4347353.1"/>
    <property type="molecule type" value="Genomic_DNA"/>
</dbReference>
<accession>A0ACB9PFP4</accession>
<organism evidence="1 2">
    <name type="scientific">Bauhinia variegata</name>
    <name type="common">Purple orchid tree</name>
    <name type="synonym">Phanera variegata</name>
    <dbReference type="NCBI Taxonomy" id="167791"/>
    <lineage>
        <taxon>Eukaryota</taxon>
        <taxon>Viridiplantae</taxon>
        <taxon>Streptophyta</taxon>
        <taxon>Embryophyta</taxon>
        <taxon>Tracheophyta</taxon>
        <taxon>Spermatophyta</taxon>
        <taxon>Magnoliopsida</taxon>
        <taxon>eudicotyledons</taxon>
        <taxon>Gunneridae</taxon>
        <taxon>Pentapetalae</taxon>
        <taxon>rosids</taxon>
        <taxon>fabids</taxon>
        <taxon>Fabales</taxon>
        <taxon>Fabaceae</taxon>
        <taxon>Cercidoideae</taxon>
        <taxon>Cercideae</taxon>
        <taxon>Bauhiniinae</taxon>
        <taxon>Bauhinia</taxon>
    </lineage>
</organism>
<evidence type="ECO:0000313" key="1">
    <source>
        <dbReference type="EMBL" id="KAI4347353.1"/>
    </source>
</evidence>
<proteinExistence type="predicted"/>
<reference evidence="1 2" key="1">
    <citation type="journal article" date="2022" name="DNA Res.">
        <title>Chromosomal-level genome assembly of the orchid tree Bauhinia variegata (Leguminosae; Cercidoideae) supports the allotetraploid origin hypothesis of Bauhinia.</title>
        <authorList>
            <person name="Zhong Y."/>
            <person name="Chen Y."/>
            <person name="Zheng D."/>
            <person name="Pang J."/>
            <person name="Liu Y."/>
            <person name="Luo S."/>
            <person name="Meng S."/>
            <person name="Qian L."/>
            <person name="Wei D."/>
            <person name="Dai S."/>
            <person name="Zhou R."/>
        </authorList>
    </citation>
    <scope>NUCLEOTIDE SEQUENCE [LARGE SCALE GENOMIC DNA]</scope>
    <source>
        <strain evidence="1">BV-YZ2020</strain>
    </source>
</reference>
<comment type="caution">
    <text evidence="1">The sequence shown here is derived from an EMBL/GenBank/DDBJ whole genome shotgun (WGS) entry which is preliminary data.</text>
</comment>
<name>A0ACB9PFP4_BAUVA</name>
<sequence>MERGPDLLEIRKEKVTSNTQLLSSSTKGLTNASFPTNIPSWILTNLADLEERMKVLAIGTTDVEEVGETFAERAESYYQKRPQLLALLHDLYNGYVTLSDRYIQTLAKQKYHSRHSSQVSTIDDGYSDQEEEPSGISQIDSDIESSLSFQQPPLMVLPNHLMFDFDAIVAELVFRNVEYDILMHEISVMERKHFESSRKMELQKSLLEVLESERLVLLNENASLGYRVNTLVEENQGLASESMFIKRKAGELAKCVVKLREDHRVSMLHKKIEDLQAQIHGLEKKNEEYYEQLLKRGDEGDSSMEKQSQNSDGVAFEVHLQVDKLGRRFKGKGESTAKNCEGKKGTSLWKRVKNMDLLLCGMNPACV</sequence>
<keyword evidence="2" id="KW-1185">Reference proteome</keyword>
<gene>
    <name evidence="1" type="ORF">L6164_008169</name>
</gene>
<protein>
    <submittedName>
        <fullName evidence="1">Uncharacterized protein</fullName>
    </submittedName>
</protein>